<protein>
    <submittedName>
        <fullName evidence="1">Uncharacterized protein</fullName>
    </submittedName>
</protein>
<proteinExistence type="predicted"/>
<keyword evidence="2" id="KW-1185">Reference proteome</keyword>
<evidence type="ECO:0000313" key="1">
    <source>
        <dbReference type="EMBL" id="MBE1566494.1"/>
    </source>
</evidence>
<accession>A0ABR9KWT4</accession>
<comment type="caution">
    <text evidence="1">The sequence shown here is derived from an EMBL/GenBank/DDBJ whole genome shotgun (WGS) entry which is preliminary data.</text>
</comment>
<name>A0ABR9KWT4_9ACTN</name>
<organism evidence="1 2">
    <name type="scientific">Nonomuraea africana</name>
    <dbReference type="NCBI Taxonomy" id="46171"/>
    <lineage>
        <taxon>Bacteria</taxon>
        <taxon>Bacillati</taxon>
        <taxon>Actinomycetota</taxon>
        <taxon>Actinomycetes</taxon>
        <taxon>Streptosporangiales</taxon>
        <taxon>Streptosporangiaceae</taxon>
        <taxon>Nonomuraea</taxon>
    </lineage>
</organism>
<dbReference type="Proteomes" id="UP000661607">
    <property type="component" value="Unassembled WGS sequence"/>
</dbReference>
<sequence length="74" mass="7988">MTENTTTHQWQASTVLQVSTEQIQDMLANAALGEAPAIELPAGTEIDVLTVNCRACMRLFEDAADEPCTPVPMP</sequence>
<evidence type="ECO:0000313" key="2">
    <source>
        <dbReference type="Proteomes" id="UP000661607"/>
    </source>
</evidence>
<dbReference type="RefSeq" id="WP_192781498.1">
    <property type="nucleotide sequence ID" value="NZ_BAAASY010000032.1"/>
</dbReference>
<dbReference type="EMBL" id="JADBEF010000002">
    <property type="protein sequence ID" value="MBE1566494.1"/>
    <property type="molecule type" value="Genomic_DNA"/>
</dbReference>
<reference evidence="1 2" key="1">
    <citation type="submission" date="2020-10" db="EMBL/GenBank/DDBJ databases">
        <title>Sequencing the genomes of 1000 actinobacteria strains.</title>
        <authorList>
            <person name="Klenk H.-P."/>
        </authorList>
    </citation>
    <scope>NUCLEOTIDE SEQUENCE [LARGE SCALE GENOMIC DNA]</scope>
    <source>
        <strain evidence="1 2">DSM 43748</strain>
    </source>
</reference>
<gene>
    <name evidence="1" type="ORF">H4W81_009366</name>
</gene>